<keyword evidence="1" id="KW-1133">Transmembrane helix</keyword>
<gene>
    <name evidence="2" type="ORF">ABI_19300</name>
</gene>
<evidence type="ECO:0000256" key="1">
    <source>
        <dbReference type="SAM" id="Phobius"/>
    </source>
</evidence>
<feature type="transmembrane region" description="Helical" evidence="1">
    <location>
        <begin position="35"/>
        <end position="55"/>
    </location>
</feature>
<proteinExistence type="predicted"/>
<organism evidence="2 3">
    <name type="scientific">Asticcacaulis biprosthecium C19</name>
    <dbReference type="NCBI Taxonomy" id="715226"/>
    <lineage>
        <taxon>Bacteria</taxon>
        <taxon>Pseudomonadati</taxon>
        <taxon>Pseudomonadota</taxon>
        <taxon>Alphaproteobacteria</taxon>
        <taxon>Caulobacterales</taxon>
        <taxon>Caulobacteraceae</taxon>
        <taxon>Asticcacaulis</taxon>
    </lineage>
</organism>
<dbReference type="RefSeq" id="WP_006272688.1">
    <property type="nucleotide sequence ID" value="NZ_GL883077.1"/>
</dbReference>
<name>F4QLJ2_9CAUL</name>
<evidence type="ECO:0000313" key="3">
    <source>
        <dbReference type="Proteomes" id="UP000006512"/>
    </source>
</evidence>
<dbReference type="OrthoDB" id="7172879at2"/>
<keyword evidence="1" id="KW-0812">Transmembrane</keyword>
<dbReference type="Proteomes" id="UP000006512">
    <property type="component" value="Unassembled WGS sequence"/>
</dbReference>
<sequence length="180" mass="19573">MTDPYSEWHDAYAPLLGAELGALAWLPITADTPDVVANLGASAFVFSGAVLIVPINGSQLHLTWSWKSQHYELTAARQLDWQADCLDRIRCAFDGPWEGIQGGRLTEVRLYAAPTCDGNLHVAGVRHTVFDGSDEIFFWIGCGDADGIGDHDDLWVGVNVEPANHADLVEVLVLSDQAKT</sequence>
<keyword evidence="3" id="KW-1185">Reference proteome</keyword>
<dbReference type="EMBL" id="GL883077">
    <property type="protein sequence ID" value="EGF93490.1"/>
    <property type="molecule type" value="Genomic_DNA"/>
</dbReference>
<dbReference type="AlphaFoldDB" id="F4QLJ2"/>
<dbReference type="HOGENOM" id="CLU_1493273_0_0_5"/>
<keyword evidence="1" id="KW-0472">Membrane</keyword>
<evidence type="ECO:0000313" key="2">
    <source>
        <dbReference type="EMBL" id="EGF93490.1"/>
    </source>
</evidence>
<reference evidence="3" key="1">
    <citation type="submission" date="2011-03" db="EMBL/GenBank/DDBJ databases">
        <title>Draft genome sequence of Brevundimonas diminuta.</title>
        <authorList>
            <person name="Brown P.J.B."/>
            <person name="Buechlein A."/>
            <person name="Hemmerich C."/>
            <person name="Brun Y.V."/>
        </authorList>
    </citation>
    <scope>NUCLEOTIDE SEQUENCE [LARGE SCALE GENOMIC DNA]</scope>
    <source>
        <strain evidence="3">C19</strain>
    </source>
</reference>
<protein>
    <submittedName>
        <fullName evidence="2">Uncharacterized protein</fullName>
    </submittedName>
</protein>
<accession>F4QLJ2</accession>